<name>A0A327X4C7_LARAB</name>
<evidence type="ECO:0000313" key="5">
    <source>
        <dbReference type="Proteomes" id="UP000248790"/>
    </source>
</evidence>
<dbReference type="RefSeq" id="WP_111628281.1">
    <property type="nucleotide sequence ID" value="NZ_QLMC01000002.1"/>
</dbReference>
<sequence length="231" mass="24819">MQTKRLYLSLLIASLVTGFSEAQSVTKQFSIKPFDRIDVANAIDVEVRKGSFDIVANLSPGETEYLSVKSENGVLVARFNRPAGAWLPGKNRRSPRLLITMPALRGITLSGASDGDVNDAFDSNELEINLSGAADLSMKDITANRIRIKASGASDTKLRGRVQHLDVEISGASDLSAYDLTAEEAIIRASGASDASVTVTRRLEKNTRGGADVSHRGNPQTVISNEKKSDD</sequence>
<protein>
    <submittedName>
        <fullName evidence="4">Putative autotransporter adhesin-like protein</fullName>
    </submittedName>
</protein>
<evidence type="ECO:0000313" key="4">
    <source>
        <dbReference type="EMBL" id="RAK00549.1"/>
    </source>
</evidence>
<gene>
    <name evidence="4" type="ORF">LX87_02257</name>
</gene>
<feature type="chain" id="PRO_5016304349" evidence="2">
    <location>
        <begin position="23"/>
        <end position="231"/>
    </location>
</feature>
<dbReference type="Pfam" id="PF10988">
    <property type="entry name" value="DUF2807"/>
    <property type="match status" value="1"/>
</dbReference>
<dbReference type="OrthoDB" id="942536at2"/>
<feature type="domain" description="Putative auto-transporter adhesin head GIN" evidence="3">
    <location>
        <begin position="33"/>
        <end position="219"/>
    </location>
</feature>
<comment type="caution">
    <text evidence="4">The sequence shown here is derived from an EMBL/GenBank/DDBJ whole genome shotgun (WGS) entry which is preliminary data.</text>
</comment>
<keyword evidence="2" id="KW-0732">Signal</keyword>
<keyword evidence="5" id="KW-1185">Reference proteome</keyword>
<dbReference type="EMBL" id="QLMC01000002">
    <property type="protein sequence ID" value="RAK00549.1"/>
    <property type="molecule type" value="Genomic_DNA"/>
</dbReference>
<feature type="region of interest" description="Disordered" evidence="1">
    <location>
        <begin position="205"/>
        <end position="231"/>
    </location>
</feature>
<dbReference type="Proteomes" id="UP000248790">
    <property type="component" value="Unassembled WGS sequence"/>
</dbReference>
<dbReference type="Gene3D" id="2.160.20.120">
    <property type="match status" value="1"/>
</dbReference>
<organism evidence="4 5">
    <name type="scientific">Larkinella arboricola</name>
    <dbReference type="NCBI Taxonomy" id="643671"/>
    <lineage>
        <taxon>Bacteria</taxon>
        <taxon>Pseudomonadati</taxon>
        <taxon>Bacteroidota</taxon>
        <taxon>Cytophagia</taxon>
        <taxon>Cytophagales</taxon>
        <taxon>Spirosomataceae</taxon>
        <taxon>Larkinella</taxon>
    </lineage>
</organism>
<proteinExistence type="predicted"/>
<dbReference type="PANTHER" id="PTHR39200:SF1">
    <property type="entry name" value="AUTO-TRANSPORTER ADHESIN HEAD GIN DOMAIN-CONTAINING PROTEIN-RELATED"/>
    <property type="match status" value="1"/>
</dbReference>
<dbReference type="AlphaFoldDB" id="A0A327X4C7"/>
<reference evidence="4 5" key="1">
    <citation type="submission" date="2018-06" db="EMBL/GenBank/DDBJ databases">
        <title>Genomic Encyclopedia of Archaeal and Bacterial Type Strains, Phase II (KMG-II): from individual species to whole genera.</title>
        <authorList>
            <person name="Goeker M."/>
        </authorList>
    </citation>
    <scope>NUCLEOTIDE SEQUENCE [LARGE SCALE GENOMIC DNA]</scope>
    <source>
        <strain evidence="4 5">DSM 21851</strain>
    </source>
</reference>
<dbReference type="PANTHER" id="PTHR39200">
    <property type="entry name" value="HYPOTHETICAL EXPORTED PROTEIN"/>
    <property type="match status" value="1"/>
</dbReference>
<evidence type="ECO:0000256" key="2">
    <source>
        <dbReference type="SAM" id="SignalP"/>
    </source>
</evidence>
<evidence type="ECO:0000259" key="3">
    <source>
        <dbReference type="Pfam" id="PF10988"/>
    </source>
</evidence>
<dbReference type="InterPro" id="IPR021255">
    <property type="entry name" value="DUF2807"/>
</dbReference>
<evidence type="ECO:0000256" key="1">
    <source>
        <dbReference type="SAM" id="MobiDB-lite"/>
    </source>
</evidence>
<accession>A0A327X4C7</accession>
<feature type="signal peptide" evidence="2">
    <location>
        <begin position="1"/>
        <end position="22"/>
    </location>
</feature>